<name>K2QJX4_9FLAO</name>
<evidence type="ECO:0000313" key="2">
    <source>
        <dbReference type="Proteomes" id="UP000007364"/>
    </source>
</evidence>
<dbReference type="Proteomes" id="UP000007364">
    <property type="component" value="Unassembled WGS sequence"/>
</dbReference>
<accession>K2QJX4</accession>
<organism evidence="1 2">
    <name type="scientific">Galbibacter marinus</name>
    <dbReference type="NCBI Taxonomy" id="555500"/>
    <lineage>
        <taxon>Bacteria</taxon>
        <taxon>Pseudomonadati</taxon>
        <taxon>Bacteroidota</taxon>
        <taxon>Flavobacteriia</taxon>
        <taxon>Flavobacteriales</taxon>
        <taxon>Flavobacteriaceae</taxon>
        <taxon>Galbibacter</taxon>
    </lineage>
</organism>
<dbReference type="AlphaFoldDB" id="K2QJX4"/>
<proteinExistence type="predicted"/>
<keyword evidence="2" id="KW-1185">Reference proteome</keyword>
<dbReference type="EMBL" id="AMSG01000011">
    <property type="protein sequence ID" value="EKF55027.1"/>
    <property type="molecule type" value="Genomic_DNA"/>
</dbReference>
<dbReference type="STRING" id="555500.I215_09201"/>
<sequence>MQAIQLITPISFSKKYKSLPLDKTQLNHPMNKIVIILMAFSCLAVNAQSEIKGSVLEKESQEPLEFVEVILLNKESSITEGTVTNAEGAFALNSGQGEKLE</sequence>
<reference evidence="1 2" key="1">
    <citation type="journal article" date="2012" name="J. Bacteriol.">
        <title>Genome Sequence of Galbibacter marinum Type Strain ck-I2-15.</title>
        <authorList>
            <person name="Lai Q."/>
            <person name="Li C."/>
            <person name="Shao Z."/>
        </authorList>
    </citation>
    <scope>NUCLEOTIDE SEQUENCE [LARGE SCALE GENOMIC DNA]</scope>
    <source>
        <strain evidence="2">ck-I2-15</strain>
    </source>
</reference>
<gene>
    <name evidence="1" type="ORF">I215_09201</name>
</gene>
<protein>
    <submittedName>
        <fullName evidence="1">Uncharacterized protein</fullName>
    </submittedName>
</protein>
<evidence type="ECO:0000313" key="1">
    <source>
        <dbReference type="EMBL" id="EKF55027.1"/>
    </source>
</evidence>
<comment type="caution">
    <text evidence="1">The sequence shown here is derived from an EMBL/GenBank/DDBJ whole genome shotgun (WGS) entry which is preliminary data.</text>
</comment>